<dbReference type="PANTHER" id="PTHR47099">
    <property type="entry name" value="METHYLCOBAMIDE:COM METHYLTRANSFERASE MTBA"/>
    <property type="match status" value="1"/>
</dbReference>
<name>A0A348AQT9_9FIRM</name>
<dbReference type="GO" id="GO:0006779">
    <property type="term" value="P:porphyrin-containing compound biosynthetic process"/>
    <property type="evidence" value="ECO:0007669"/>
    <property type="project" value="InterPro"/>
</dbReference>
<evidence type="ECO:0000313" key="2">
    <source>
        <dbReference type="EMBL" id="BBB93437.1"/>
    </source>
</evidence>
<dbReference type="SUPFAM" id="SSF51726">
    <property type="entry name" value="UROD/MetE-like"/>
    <property type="match status" value="1"/>
</dbReference>
<dbReference type="AlphaFoldDB" id="A0A348AQT9"/>
<dbReference type="CDD" id="cd03465">
    <property type="entry name" value="URO-D_like"/>
    <property type="match status" value="1"/>
</dbReference>
<dbReference type="Proteomes" id="UP000276437">
    <property type="component" value="Chromosome"/>
</dbReference>
<dbReference type="Pfam" id="PF01208">
    <property type="entry name" value="URO-D"/>
    <property type="match status" value="1"/>
</dbReference>
<dbReference type="InterPro" id="IPR052024">
    <property type="entry name" value="Methanogen_methyltrans"/>
</dbReference>
<keyword evidence="3" id="KW-1185">Reference proteome</keyword>
<dbReference type="PANTHER" id="PTHR47099:SF1">
    <property type="entry name" value="METHYLCOBAMIDE:COM METHYLTRANSFERASE MTBA"/>
    <property type="match status" value="1"/>
</dbReference>
<evidence type="ECO:0000313" key="3">
    <source>
        <dbReference type="Proteomes" id="UP000276437"/>
    </source>
</evidence>
<dbReference type="EMBL" id="AP018449">
    <property type="protein sequence ID" value="BBB93437.1"/>
    <property type="molecule type" value="Genomic_DNA"/>
</dbReference>
<evidence type="ECO:0000259" key="1">
    <source>
        <dbReference type="Pfam" id="PF01208"/>
    </source>
</evidence>
<organism evidence="2 3">
    <name type="scientific">Methylomusa anaerophila</name>
    <dbReference type="NCBI Taxonomy" id="1930071"/>
    <lineage>
        <taxon>Bacteria</taxon>
        <taxon>Bacillati</taxon>
        <taxon>Bacillota</taxon>
        <taxon>Negativicutes</taxon>
        <taxon>Selenomonadales</taxon>
        <taxon>Sporomusaceae</taxon>
        <taxon>Methylomusa</taxon>
    </lineage>
</organism>
<proteinExistence type="predicted"/>
<reference evidence="2 3" key="1">
    <citation type="journal article" date="2018" name="Int. J. Syst. Evol. Microbiol.">
        <title>Methylomusa anaerophila gen. nov., sp. nov., an anaerobic methanol-utilizing bacterium isolated from a microbial fuel cell.</title>
        <authorList>
            <person name="Amano N."/>
            <person name="Yamamuro A."/>
            <person name="Miyahara M."/>
            <person name="Kouzuma A."/>
            <person name="Abe T."/>
            <person name="Watanabe K."/>
        </authorList>
    </citation>
    <scope>NUCLEOTIDE SEQUENCE [LARGE SCALE GENOMIC DNA]</scope>
    <source>
        <strain evidence="2 3">MMFC1</strain>
    </source>
</reference>
<dbReference type="Gene3D" id="3.20.20.210">
    <property type="match status" value="1"/>
</dbReference>
<accession>A0A348AQT9</accession>
<dbReference type="GO" id="GO:0004853">
    <property type="term" value="F:uroporphyrinogen decarboxylase activity"/>
    <property type="evidence" value="ECO:0007669"/>
    <property type="project" value="UniProtKB-EC"/>
</dbReference>
<dbReference type="EC" id="4.1.1.37" evidence="2"/>
<keyword evidence="2" id="KW-0456">Lyase</keyword>
<dbReference type="KEGG" id="mana:MAMMFC1_04154"/>
<sequence length="350" mass="37868">MADQMTAIERFAAYSKGEPIDRLPCVPIVGNTAARVIGVKVSEFRGNGRLIAEAQVAAYKRFGYDIIRIFTDLYTQAEAMGAKVYYPADETAYLDIPAVREVGQIGSLQPADPYKDGNLPQHLEAMRIAVEQVGKEVPVTGAVTGPFTNASFLIGTENLVRLVGKNPPAVHKLCEVSLETALRYAKAIIDAGCSPSLTDAMSSTTLISPRQFREFSLPYLKKLIDYIHSCGKAVTLHICGKTAKIWELMCEAGADCLSIDNAASLLEAKHKVGGRVRLMGNVKPSEIMLQGTPADVRKAVIECVKEAYDNPKGFIVASGCSLPTETPFANIDAMLDAVREIGYPVNINNL</sequence>
<dbReference type="RefSeq" id="WP_126310257.1">
    <property type="nucleotide sequence ID" value="NZ_AP018449.1"/>
</dbReference>
<feature type="domain" description="Uroporphyrinogen decarboxylase (URO-D)" evidence="1">
    <location>
        <begin position="7"/>
        <end position="340"/>
    </location>
</feature>
<dbReference type="InterPro" id="IPR000257">
    <property type="entry name" value="Uroporphyrinogen_deCOase"/>
</dbReference>
<gene>
    <name evidence="2" type="primary">hemE_5</name>
    <name evidence="2" type="ORF">MAMMFC1_04154</name>
</gene>
<dbReference type="InterPro" id="IPR038071">
    <property type="entry name" value="UROD/MetE-like_sf"/>
</dbReference>
<dbReference type="OrthoDB" id="9780425at2"/>
<protein>
    <submittedName>
        <fullName evidence="2">Uroporphyrinogen decarboxylase</fullName>
        <ecNumber evidence="2">4.1.1.37</ecNumber>
    </submittedName>
</protein>